<dbReference type="AlphaFoldDB" id="A0A2A4AH45"/>
<comment type="caution">
    <text evidence="1">The sequence shown here is derived from an EMBL/GenBank/DDBJ whole genome shotgun (WGS) entry which is preliminary data.</text>
</comment>
<evidence type="ECO:0000313" key="1">
    <source>
        <dbReference type="EMBL" id="PCC83095.1"/>
    </source>
</evidence>
<protein>
    <submittedName>
        <fullName evidence="1">Uncharacterized protein</fullName>
    </submittedName>
</protein>
<accession>A0A2A4AH45</accession>
<evidence type="ECO:0000313" key="2">
    <source>
        <dbReference type="Proteomes" id="UP000218690"/>
    </source>
</evidence>
<dbReference type="Gene3D" id="1.20.1660.10">
    <property type="entry name" value="Hypothetical protein (EF3068)"/>
    <property type="match status" value="1"/>
</dbReference>
<organism evidence="1 2">
    <name type="scientific">Corynebacterium accolens</name>
    <dbReference type="NCBI Taxonomy" id="38284"/>
    <lineage>
        <taxon>Bacteria</taxon>
        <taxon>Bacillati</taxon>
        <taxon>Actinomycetota</taxon>
        <taxon>Actinomycetes</taxon>
        <taxon>Mycobacteriales</taxon>
        <taxon>Corynebacteriaceae</taxon>
        <taxon>Corynebacterium</taxon>
    </lineage>
</organism>
<gene>
    <name evidence="1" type="ORF">COM45_04675</name>
</gene>
<dbReference type="Proteomes" id="UP000218690">
    <property type="component" value="Unassembled WGS sequence"/>
</dbReference>
<reference evidence="1 2" key="1">
    <citation type="submission" date="2017-09" db="EMBL/GenBank/DDBJ databases">
        <title>Draft Genome Sequence of Corynebacterium accolens AH4003.</title>
        <authorList>
            <person name="Chen Y."/>
            <person name="Oosthuysen W.F."/>
            <person name="Kelley S."/>
            <person name="Horswill A."/>
        </authorList>
    </citation>
    <scope>NUCLEOTIDE SEQUENCE [LARGE SCALE GENOMIC DNA]</scope>
    <source>
        <strain evidence="1 2">AH4003</strain>
    </source>
</reference>
<name>A0A2A4AH45_9CORY</name>
<dbReference type="EMBL" id="NWBP01000016">
    <property type="protein sequence ID" value="PCC83095.1"/>
    <property type="molecule type" value="Genomic_DNA"/>
</dbReference>
<proteinExistence type="predicted"/>
<sequence length="63" mass="6988">MLLFCLLHLKVFPPAQLDSLHELLSMKSWWDSVDSLAKVVGSALSEADDSNDFSAEDYEADEG</sequence>